<name>A0A2Z7D3K9_9LAMI</name>
<dbReference type="EMBL" id="KQ991646">
    <property type="protein sequence ID" value="KZV51419.1"/>
    <property type="molecule type" value="Genomic_DNA"/>
</dbReference>
<feature type="region of interest" description="Disordered" evidence="1">
    <location>
        <begin position="1"/>
        <end position="24"/>
    </location>
</feature>
<gene>
    <name evidence="2" type="ORF">F511_41701</name>
</gene>
<evidence type="ECO:0000256" key="1">
    <source>
        <dbReference type="SAM" id="MobiDB-lite"/>
    </source>
</evidence>
<keyword evidence="3" id="KW-1185">Reference proteome</keyword>
<dbReference type="AlphaFoldDB" id="A0A2Z7D3K9"/>
<feature type="compositionally biased region" description="Polar residues" evidence="1">
    <location>
        <begin position="11"/>
        <end position="24"/>
    </location>
</feature>
<sequence>MVSRRKKSKSSEAGQSDVSNSSSSRELLCYTSIRKDPDATKEFSRSAKQLKNGSAAKQLTIYKSWMSTAERNSNGKNAQDGKNQWLRLSRANCLNSREQDLYYSGK</sequence>
<accession>A0A2Z7D3K9</accession>
<organism evidence="2 3">
    <name type="scientific">Dorcoceras hygrometricum</name>
    <dbReference type="NCBI Taxonomy" id="472368"/>
    <lineage>
        <taxon>Eukaryota</taxon>
        <taxon>Viridiplantae</taxon>
        <taxon>Streptophyta</taxon>
        <taxon>Embryophyta</taxon>
        <taxon>Tracheophyta</taxon>
        <taxon>Spermatophyta</taxon>
        <taxon>Magnoliopsida</taxon>
        <taxon>eudicotyledons</taxon>
        <taxon>Gunneridae</taxon>
        <taxon>Pentapetalae</taxon>
        <taxon>asterids</taxon>
        <taxon>lamiids</taxon>
        <taxon>Lamiales</taxon>
        <taxon>Gesneriaceae</taxon>
        <taxon>Didymocarpoideae</taxon>
        <taxon>Trichosporeae</taxon>
        <taxon>Loxocarpinae</taxon>
        <taxon>Dorcoceras</taxon>
    </lineage>
</organism>
<evidence type="ECO:0000313" key="2">
    <source>
        <dbReference type="EMBL" id="KZV51419.1"/>
    </source>
</evidence>
<evidence type="ECO:0000313" key="3">
    <source>
        <dbReference type="Proteomes" id="UP000250235"/>
    </source>
</evidence>
<dbReference type="Proteomes" id="UP000250235">
    <property type="component" value="Unassembled WGS sequence"/>
</dbReference>
<proteinExistence type="predicted"/>
<protein>
    <submittedName>
        <fullName evidence="2">Uncharacterized protein</fullName>
    </submittedName>
</protein>
<reference evidence="2 3" key="1">
    <citation type="journal article" date="2015" name="Proc. Natl. Acad. Sci. U.S.A.">
        <title>The resurrection genome of Boea hygrometrica: A blueprint for survival of dehydration.</title>
        <authorList>
            <person name="Xiao L."/>
            <person name="Yang G."/>
            <person name="Zhang L."/>
            <person name="Yang X."/>
            <person name="Zhao S."/>
            <person name="Ji Z."/>
            <person name="Zhou Q."/>
            <person name="Hu M."/>
            <person name="Wang Y."/>
            <person name="Chen M."/>
            <person name="Xu Y."/>
            <person name="Jin H."/>
            <person name="Xiao X."/>
            <person name="Hu G."/>
            <person name="Bao F."/>
            <person name="Hu Y."/>
            <person name="Wan P."/>
            <person name="Li L."/>
            <person name="Deng X."/>
            <person name="Kuang T."/>
            <person name="Xiang C."/>
            <person name="Zhu J.K."/>
            <person name="Oliver M.J."/>
            <person name="He Y."/>
        </authorList>
    </citation>
    <scope>NUCLEOTIDE SEQUENCE [LARGE SCALE GENOMIC DNA]</scope>
    <source>
        <strain evidence="3">cv. XS01</strain>
    </source>
</reference>